<evidence type="ECO:0000313" key="2">
    <source>
        <dbReference type="Proteomes" id="UP000789759"/>
    </source>
</evidence>
<keyword evidence="2" id="KW-1185">Reference proteome</keyword>
<evidence type="ECO:0000313" key="1">
    <source>
        <dbReference type="EMBL" id="CAG8563893.1"/>
    </source>
</evidence>
<dbReference type="Proteomes" id="UP000789759">
    <property type="component" value="Unassembled WGS sequence"/>
</dbReference>
<proteinExistence type="predicted"/>
<organism evidence="1 2">
    <name type="scientific">Cetraspora pellucida</name>
    <dbReference type="NCBI Taxonomy" id="1433469"/>
    <lineage>
        <taxon>Eukaryota</taxon>
        <taxon>Fungi</taxon>
        <taxon>Fungi incertae sedis</taxon>
        <taxon>Mucoromycota</taxon>
        <taxon>Glomeromycotina</taxon>
        <taxon>Glomeromycetes</taxon>
        <taxon>Diversisporales</taxon>
        <taxon>Gigasporaceae</taxon>
        <taxon>Cetraspora</taxon>
    </lineage>
</organism>
<reference evidence="1" key="1">
    <citation type="submission" date="2021-06" db="EMBL/GenBank/DDBJ databases">
        <authorList>
            <person name="Kallberg Y."/>
            <person name="Tangrot J."/>
            <person name="Rosling A."/>
        </authorList>
    </citation>
    <scope>NUCLEOTIDE SEQUENCE</scope>
    <source>
        <strain evidence="1">FL966</strain>
    </source>
</reference>
<accession>A0A9N9FVX7</accession>
<gene>
    <name evidence="1" type="ORF">CPELLU_LOCUS5332</name>
</gene>
<dbReference type="AlphaFoldDB" id="A0A9N9FVX7"/>
<name>A0A9N9FVX7_9GLOM</name>
<sequence>MLPRSRFMTHIPPQLKIIVSGYDPSHICSLVICGICEQHTEIICMDQGIDPISKTYRLE</sequence>
<protein>
    <submittedName>
        <fullName evidence="1">6068_t:CDS:1</fullName>
    </submittedName>
</protein>
<dbReference type="EMBL" id="CAJVQA010003018">
    <property type="protein sequence ID" value="CAG8563893.1"/>
    <property type="molecule type" value="Genomic_DNA"/>
</dbReference>
<comment type="caution">
    <text evidence="1">The sequence shown here is derived from an EMBL/GenBank/DDBJ whole genome shotgun (WGS) entry which is preliminary data.</text>
</comment>